<proteinExistence type="predicted"/>
<dbReference type="InterPro" id="IPR019931">
    <property type="entry name" value="LPXTG_anchor"/>
</dbReference>
<evidence type="ECO:0000256" key="2">
    <source>
        <dbReference type="ARBA" id="ARBA00022525"/>
    </source>
</evidence>
<name>A0A1M6MHR1_9CLOT</name>
<dbReference type="InterPro" id="IPR013783">
    <property type="entry name" value="Ig-like_fold"/>
</dbReference>
<keyword evidence="2" id="KW-0964">Secreted</keyword>
<reference evidence="9 10" key="1">
    <citation type="submission" date="2016-11" db="EMBL/GenBank/DDBJ databases">
        <authorList>
            <person name="Jaros S."/>
            <person name="Januszkiewicz K."/>
            <person name="Wedrychowicz H."/>
        </authorList>
    </citation>
    <scope>NUCLEOTIDE SEQUENCE [LARGE SCALE GENOMIC DNA]</scope>
    <source>
        <strain evidence="9 10">DSM 3090</strain>
    </source>
</reference>
<sequence length="498" mass="52849">MKSIKKIFALLMSVIMVFSMFSTSILAATDGKITISNTNSTVSMNGHKYTAYKIFDVIYDASKTNYSYSITNEFKSFFNSKGYNTDQQAYDYVANLSGDEQLQILAKELYAAKGAAVGKSVTATSANQAIIDGLDHGYYLVYDEGNSGATSEGEKTVAAAILTTTNPEVTVNLKADAPTMDKKITGVSHSASNEVGSSNTEAVDAQIGEHIQFKLTSKVPDLTGYSSYTYTISDTLSKGLTFDNNVKVMIGANESTTQCTIIPNGQTFTVTIPYSILKANNKGDAIVVTYSATLNKDALVYPDGTNTNTASLKYSNNPNDGSSVENTPSKEVKVYTFQLDITKQNSSGGVLGGAEFTLKNSDGSYIALVKDGVSGKYIVDPSTTGTETNSLIVSDGSGKIFVVGLKAGNYTLTETRAPEGYNLLSEPMVVTIAATYNGEHTELVKVEGNTPVVVNNTGSLLPTTGGIGTTIFVVAGIGIMALAVVLMIMKKKKHGKES</sequence>
<evidence type="ECO:0000256" key="3">
    <source>
        <dbReference type="ARBA" id="ARBA00022729"/>
    </source>
</evidence>
<evidence type="ECO:0000313" key="10">
    <source>
        <dbReference type="Proteomes" id="UP000183952"/>
    </source>
</evidence>
<keyword evidence="1" id="KW-0134">Cell wall</keyword>
<feature type="domain" description="SpaA-like prealbumin fold" evidence="8">
    <location>
        <begin position="339"/>
        <end position="435"/>
    </location>
</feature>
<dbReference type="Gene3D" id="2.60.40.10">
    <property type="entry name" value="Immunoglobulins"/>
    <property type="match status" value="1"/>
</dbReference>
<dbReference type="Pfam" id="PF00746">
    <property type="entry name" value="Gram_pos_anchor"/>
    <property type="match status" value="1"/>
</dbReference>
<dbReference type="OrthoDB" id="2199792at2"/>
<keyword evidence="10" id="KW-1185">Reference proteome</keyword>
<dbReference type="Pfam" id="PF17802">
    <property type="entry name" value="SpaA"/>
    <property type="match status" value="1"/>
</dbReference>
<evidence type="ECO:0000256" key="6">
    <source>
        <dbReference type="SAM" id="SignalP"/>
    </source>
</evidence>
<dbReference type="RefSeq" id="WP_072903095.1">
    <property type="nucleotide sequence ID" value="NZ_FRAD01000007.1"/>
</dbReference>
<evidence type="ECO:0000256" key="5">
    <source>
        <dbReference type="SAM" id="Phobius"/>
    </source>
</evidence>
<dbReference type="InterPro" id="IPR026466">
    <property type="entry name" value="Fim_isopep_form_D2_dom"/>
</dbReference>
<dbReference type="NCBIfam" id="NF033902">
    <property type="entry name" value="iso_D2_wall_anc"/>
    <property type="match status" value="1"/>
</dbReference>
<dbReference type="Proteomes" id="UP000183952">
    <property type="component" value="Unassembled WGS sequence"/>
</dbReference>
<evidence type="ECO:0000259" key="8">
    <source>
        <dbReference type="Pfam" id="PF17802"/>
    </source>
</evidence>
<keyword evidence="4" id="KW-0572">Peptidoglycan-anchor</keyword>
<dbReference type="NCBIfam" id="TIGR01167">
    <property type="entry name" value="LPXTG_anchor"/>
    <property type="match status" value="1"/>
</dbReference>
<keyword evidence="5" id="KW-1133">Transmembrane helix</keyword>
<dbReference type="NCBIfam" id="TIGR04226">
    <property type="entry name" value="RrgB_K2N_iso_D2"/>
    <property type="match status" value="1"/>
</dbReference>
<dbReference type="Gene3D" id="2.60.40.740">
    <property type="match status" value="1"/>
</dbReference>
<dbReference type="InterPro" id="IPR048052">
    <property type="entry name" value="FM1-like"/>
</dbReference>
<keyword evidence="3 6" id="KW-0732">Signal</keyword>
<feature type="domain" description="Gram-positive cocci surface proteins LPxTG" evidence="7">
    <location>
        <begin position="454"/>
        <end position="493"/>
    </location>
</feature>
<dbReference type="AlphaFoldDB" id="A0A1M6MHR1"/>
<organism evidence="9 10">
    <name type="scientific">Hathewaya proteolytica DSM 3090</name>
    <dbReference type="NCBI Taxonomy" id="1121331"/>
    <lineage>
        <taxon>Bacteria</taxon>
        <taxon>Bacillati</taxon>
        <taxon>Bacillota</taxon>
        <taxon>Clostridia</taxon>
        <taxon>Eubacteriales</taxon>
        <taxon>Clostridiaceae</taxon>
        <taxon>Hathewaya</taxon>
    </lineage>
</organism>
<keyword evidence="5" id="KW-0472">Membrane</keyword>
<dbReference type="InterPro" id="IPR041033">
    <property type="entry name" value="SpaA_PFL_dom_1"/>
</dbReference>
<feature type="signal peptide" evidence="6">
    <location>
        <begin position="1"/>
        <end position="27"/>
    </location>
</feature>
<dbReference type="EMBL" id="FRAD01000007">
    <property type="protein sequence ID" value="SHJ83012.1"/>
    <property type="molecule type" value="Genomic_DNA"/>
</dbReference>
<evidence type="ECO:0000256" key="1">
    <source>
        <dbReference type="ARBA" id="ARBA00022512"/>
    </source>
</evidence>
<dbReference type="STRING" id="1121331.SAMN02745248_01064"/>
<accession>A0A1M6MHR1</accession>
<feature type="transmembrane region" description="Helical" evidence="5">
    <location>
        <begin position="466"/>
        <end position="489"/>
    </location>
</feature>
<keyword evidence="5" id="KW-0812">Transmembrane</keyword>
<protein>
    <submittedName>
        <fullName evidence="9">LPXTG-motif cell wall anchor domain-containing protein/fimbrial isopeptide formation D2 domain-containing protein</fullName>
    </submittedName>
</protein>
<feature type="chain" id="PRO_5012025470" evidence="6">
    <location>
        <begin position="28"/>
        <end position="498"/>
    </location>
</feature>
<evidence type="ECO:0000259" key="7">
    <source>
        <dbReference type="Pfam" id="PF00746"/>
    </source>
</evidence>
<evidence type="ECO:0000313" key="9">
    <source>
        <dbReference type="EMBL" id="SHJ83012.1"/>
    </source>
</evidence>
<evidence type="ECO:0000256" key="4">
    <source>
        <dbReference type="ARBA" id="ARBA00023088"/>
    </source>
</evidence>
<gene>
    <name evidence="9" type="ORF">SAMN02745248_01064</name>
</gene>